<comment type="similarity">
    <text evidence="1">Belongs to the CCDC93 family.</text>
</comment>
<dbReference type="STRING" id="41875.K8F380"/>
<gene>
    <name evidence="7" type="ORF">Bathy09g01280</name>
</gene>
<keyword evidence="8" id="KW-1185">Reference proteome</keyword>
<evidence type="ECO:0000313" key="8">
    <source>
        <dbReference type="Proteomes" id="UP000198341"/>
    </source>
</evidence>
<keyword evidence="2 3" id="KW-0175">Coiled coil</keyword>
<feature type="region of interest" description="Disordered" evidence="4">
    <location>
        <begin position="236"/>
        <end position="265"/>
    </location>
</feature>
<evidence type="ECO:0000256" key="2">
    <source>
        <dbReference type="ARBA" id="ARBA00023054"/>
    </source>
</evidence>
<reference evidence="7 8" key="1">
    <citation type="submission" date="2011-10" db="EMBL/GenBank/DDBJ databases">
        <authorList>
            <person name="Genoscope - CEA"/>
        </authorList>
    </citation>
    <scope>NUCLEOTIDE SEQUENCE [LARGE SCALE GENOMIC DNA]</scope>
    <source>
        <strain evidence="7 8">RCC 1105</strain>
    </source>
</reference>
<feature type="domain" description="CCDC93 N-terminal" evidence="6">
    <location>
        <begin position="11"/>
        <end position="127"/>
    </location>
</feature>
<dbReference type="PANTHER" id="PTHR16441">
    <property type="entry name" value="FIDIPIDINE"/>
    <property type="match status" value="1"/>
</dbReference>
<evidence type="ECO:0000259" key="6">
    <source>
        <dbReference type="Pfam" id="PF21673"/>
    </source>
</evidence>
<evidence type="ECO:0000313" key="7">
    <source>
        <dbReference type="EMBL" id="CCO66530.1"/>
    </source>
</evidence>
<dbReference type="Proteomes" id="UP000198341">
    <property type="component" value="Chromosome 9"/>
</dbReference>
<name>K8F380_9CHLO</name>
<dbReference type="EMBL" id="FO082270">
    <property type="protein sequence ID" value="CCO66530.1"/>
    <property type="molecule type" value="Genomic_DNA"/>
</dbReference>
<dbReference type="Pfam" id="PF09762">
    <property type="entry name" value="CCDC93_CC"/>
    <property type="match status" value="1"/>
</dbReference>
<evidence type="ECO:0000256" key="4">
    <source>
        <dbReference type="SAM" id="MobiDB-lite"/>
    </source>
</evidence>
<dbReference type="InterPro" id="IPR048747">
    <property type="entry name" value="CCDC93_N"/>
</dbReference>
<feature type="compositionally biased region" description="Acidic residues" evidence="4">
    <location>
        <begin position="256"/>
        <end position="265"/>
    </location>
</feature>
<dbReference type="GO" id="GO:0006893">
    <property type="term" value="P:Golgi to plasma membrane transport"/>
    <property type="evidence" value="ECO:0007669"/>
    <property type="project" value="TreeGrafter"/>
</dbReference>
<dbReference type="eggNOG" id="KOG2701">
    <property type="taxonomic scope" value="Eukaryota"/>
</dbReference>
<dbReference type="Pfam" id="PF21673">
    <property type="entry name" value="CCDC93_N"/>
    <property type="match status" value="1"/>
</dbReference>
<dbReference type="OrthoDB" id="16092at2759"/>
<feature type="coiled-coil region" evidence="3">
    <location>
        <begin position="361"/>
        <end position="463"/>
    </location>
</feature>
<evidence type="ECO:0000259" key="5">
    <source>
        <dbReference type="Pfam" id="PF09762"/>
    </source>
</evidence>
<feature type="domain" description="CCDC93 coiled-coil" evidence="5">
    <location>
        <begin position="183"/>
        <end position="636"/>
    </location>
</feature>
<evidence type="ECO:0000256" key="1">
    <source>
        <dbReference type="ARBA" id="ARBA00007219"/>
    </source>
</evidence>
<sequence>MKENALEEDREERTLEDVFDLLSVGSHFQWTSESHSAKKNTRFDHLLFGFVFLLQRCRWDVGVKIKKSKRGKEEEKTMTMGEKLKLCEEVERGIGELGCPLPLRAHQICGLDSEKVFPVVQWLTKRAMVLAGEKVVVKEDKEGEWERGGGGSLFGETRRQSGRIRRSRLQSLFLRESVTKNNTRTFRRAAESNANRDLEREGEEKIRNGCLMEFGHRVNGKSRLYDARGGGSSMMARAAAKNRGEEKDGGSTTMTAEEEDAVLSEEELAQREEAKLKRMLSEYLVKNDENDENASNVSSNSVAELLVKMKGWEIAKAMNAFGDDFDTSDGGSGGGASTSFAGLSGAAGKILRIERSTRAVARRLEAEKRKLDSKREEMDEAELETKRAKDAYENARKENETVIAKRVELEKSVTDPAQKQLVDALANMARRRASLKKEEALFRKTCKKELKVLKAKVTSIEEEREQTGELAKIAETSAQYAKEKEKRDKRVNELAKRSKKNAILSRRLDDVPHSAELAQYETRFRELKNAVTRKLRETKRQFALYNSLAKRSEHAAKEISLLTSVKEQLHLLDTKIGKESLRDSLRDISSAVSKTADNTERKKMNEKRAEELLAEDQREHIEKRKEYLKLTKEFKDLGGKRRRREHKHKQTKKW</sequence>
<dbReference type="AlphaFoldDB" id="K8F380"/>
<dbReference type="PANTHER" id="PTHR16441:SF0">
    <property type="entry name" value="COILED-COIL DOMAIN-CONTAINING PROTEIN 93"/>
    <property type="match status" value="1"/>
</dbReference>
<proteinExistence type="inferred from homology"/>
<dbReference type="KEGG" id="bpg:Bathy09g01280"/>
<evidence type="ECO:0000256" key="3">
    <source>
        <dbReference type="SAM" id="Coils"/>
    </source>
</evidence>
<organism evidence="7 8">
    <name type="scientific">Bathycoccus prasinos</name>
    <dbReference type="NCBI Taxonomy" id="41875"/>
    <lineage>
        <taxon>Eukaryota</taxon>
        <taxon>Viridiplantae</taxon>
        <taxon>Chlorophyta</taxon>
        <taxon>Mamiellophyceae</taxon>
        <taxon>Mamiellales</taxon>
        <taxon>Bathycoccaceae</taxon>
        <taxon>Bathycoccus</taxon>
    </lineage>
</organism>
<dbReference type="RefSeq" id="XP_007510970.1">
    <property type="nucleotide sequence ID" value="XM_007510908.1"/>
</dbReference>
<dbReference type="GeneID" id="19013635"/>
<accession>K8F380</accession>
<dbReference type="InterPro" id="IPR039116">
    <property type="entry name" value="CCDC93"/>
</dbReference>
<protein>
    <submittedName>
        <fullName evidence="7">Coiled-coil domain-containing protein 93</fullName>
    </submittedName>
</protein>
<dbReference type="InterPro" id="IPR019159">
    <property type="entry name" value="CCDC93_CC"/>
</dbReference>